<dbReference type="EMBL" id="CM023486">
    <property type="protein sequence ID" value="KAH6927962.1"/>
    <property type="molecule type" value="Genomic_DNA"/>
</dbReference>
<dbReference type="Proteomes" id="UP000821845">
    <property type="component" value="Chromosome 6"/>
</dbReference>
<comment type="caution">
    <text evidence="1">The sequence shown here is derived from an EMBL/GenBank/DDBJ whole genome shotgun (WGS) entry which is preliminary data.</text>
</comment>
<accession>A0ACB7RYG3</accession>
<organism evidence="1 2">
    <name type="scientific">Hyalomma asiaticum</name>
    <name type="common">Tick</name>
    <dbReference type="NCBI Taxonomy" id="266040"/>
    <lineage>
        <taxon>Eukaryota</taxon>
        <taxon>Metazoa</taxon>
        <taxon>Ecdysozoa</taxon>
        <taxon>Arthropoda</taxon>
        <taxon>Chelicerata</taxon>
        <taxon>Arachnida</taxon>
        <taxon>Acari</taxon>
        <taxon>Parasitiformes</taxon>
        <taxon>Ixodida</taxon>
        <taxon>Ixodoidea</taxon>
        <taxon>Ixodidae</taxon>
        <taxon>Hyalomminae</taxon>
        <taxon>Hyalomma</taxon>
    </lineage>
</organism>
<proteinExistence type="predicted"/>
<evidence type="ECO:0000313" key="1">
    <source>
        <dbReference type="EMBL" id="KAH6927962.1"/>
    </source>
</evidence>
<evidence type="ECO:0000313" key="2">
    <source>
        <dbReference type="Proteomes" id="UP000821845"/>
    </source>
</evidence>
<gene>
    <name evidence="1" type="ORF">HPB50_010048</name>
</gene>
<keyword evidence="2" id="KW-1185">Reference proteome</keyword>
<name>A0ACB7RYG3_HYAAI</name>
<sequence>MYLLARNPGEQEKLVKEMERVLPSEKGNELRFEQLHLLKRVDMVIHEGLRLYPPVPLHLVRRCSLDTIVCGQFIPAGLNVVVTPWLIHHDPDYWPEPEEFVPDRFAEGSTESLQKGTYMPFGLGPRVCIGQKLAFMVEKCALVKVLRKFRLTLRNEAAQPPTCCVPSVILVPGDGVAVKLERRVPRTVA</sequence>
<protein>
    <submittedName>
        <fullName evidence="1">Uncharacterized protein</fullName>
    </submittedName>
</protein>
<reference evidence="1" key="1">
    <citation type="submission" date="2020-05" db="EMBL/GenBank/DDBJ databases">
        <title>Large-scale comparative analyses of tick genomes elucidate their genetic diversity and vector capacities.</title>
        <authorList>
            <person name="Jia N."/>
            <person name="Wang J."/>
            <person name="Shi W."/>
            <person name="Du L."/>
            <person name="Sun Y."/>
            <person name="Zhan W."/>
            <person name="Jiang J."/>
            <person name="Wang Q."/>
            <person name="Zhang B."/>
            <person name="Ji P."/>
            <person name="Sakyi L.B."/>
            <person name="Cui X."/>
            <person name="Yuan T."/>
            <person name="Jiang B."/>
            <person name="Yang W."/>
            <person name="Lam T.T.-Y."/>
            <person name="Chang Q."/>
            <person name="Ding S."/>
            <person name="Wang X."/>
            <person name="Zhu J."/>
            <person name="Ruan X."/>
            <person name="Zhao L."/>
            <person name="Wei J."/>
            <person name="Que T."/>
            <person name="Du C."/>
            <person name="Cheng J."/>
            <person name="Dai P."/>
            <person name="Han X."/>
            <person name="Huang E."/>
            <person name="Gao Y."/>
            <person name="Liu J."/>
            <person name="Shao H."/>
            <person name="Ye R."/>
            <person name="Li L."/>
            <person name="Wei W."/>
            <person name="Wang X."/>
            <person name="Wang C."/>
            <person name="Yang T."/>
            <person name="Huo Q."/>
            <person name="Li W."/>
            <person name="Guo W."/>
            <person name="Chen H."/>
            <person name="Zhou L."/>
            <person name="Ni X."/>
            <person name="Tian J."/>
            <person name="Zhou Y."/>
            <person name="Sheng Y."/>
            <person name="Liu T."/>
            <person name="Pan Y."/>
            <person name="Xia L."/>
            <person name="Li J."/>
            <person name="Zhao F."/>
            <person name="Cao W."/>
        </authorList>
    </citation>
    <scope>NUCLEOTIDE SEQUENCE</scope>
    <source>
        <strain evidence="1">Hyas-2018</strain>
    </source>
</reference>